<evidence type="ECO:0000313" key="2">
    <source>
        <dbReference type="EMBL" id="MVA55281.1"/>
    </source>
</evidence>
<keyword evidence="1" id="KW-1133">Transmembrane helix</keyword>
<name>A0A7K1RAV4_AGRVI</name>
<keyword evidence="1" id="KW-0812">Transmembrane</keyword>
<dbReference type="RefSeq" id="WP_156590284.1">
    <property type="nucleotide sequence ID" value="NZ_WPHU01000002.1"/>
</dbReference>
<evidence type="ECO:0000256" key="1">
    <source>
        <dbReference type="SAM" id="Phobius"/>
    </source>
</evidence>
<accession>A0A7K1RAV4</accession>
<comment type="caution">
    <text evidence="2">The sequence shown here is derived from an EMBL/GenBank/DDBJ whole genome shotgun (WGS) entry which is preliminary data.</text>
</comment>
<sequence>MLILEMHVSFLGVFAGGKCQRSDLDRFHTAAKLASMGTLIEMIIGSLFGAPPAKTKIGKRIQNYGWIVPVVVGIGLLLFWH</sequence>
<proteinExistence type="predicted"/>
<dbReference type="AlphaFoldDB" id="A0A7K1RAV4"/>
<gene>
    <name evidence="2" type="ORF">GOZ88_04025</name>
</gene>
<protein>
    <submittedName>
        <fullName evidence="2">Uncharacterized protein</fullName>
    </submittedName>
</protein>
<organism evidence="2 3">
    <name type="scientific">Agrobacterium vitis</name>
    <name type="common">Rhizobium vitis</name>
    <dbReference type="NCBI Taxonomy" id="373"/>
    <lineage>
        <taxon>Bacteria</taxon>
        <taxon>Pseudomonadati</taxon>
        <taxon>Pseudomonadota</taxon>
        <taxon>Alphaproteobacteria</taxon>
        <taxon>Hyphomicrobiales</taxon>
        <taxon>Rhizobiaceae</taxon>
        <taxon>Rhizobium/Agrobacterium group</taxon>
        <taxon>Agrobacterium</taxon>
    </lineage>
</organism>
<dbReference type="EMBL" id="WPHU01000002">
    <property type="protein sequence ID" value="MVA55281.1"/>
    <property type="molecule type" value="Genomic_DNA"/>
</dbReference>
<reference evidence="2 3" key="1">
    <citation type="submission" date="2019-12" db="EMBL/GenBank/DDBJ databases">
        <title>Whole-genome sequencing of Allorhizobium vitis.</title>
        <authorList>
            <person name="Gan H.M."/>
            <person name="Szegedi E."/>
            <person name="Burr T."/>
            <person name="Savka M.A."/>
        </authorList>
    </citation>
    <scope>NUCLEOTIDE SEQUENCE [LARGE SCALE GENOMIC DNA]</scope>
    <source>
        <strain evidence="2 3">CG415</strain>
    </source>
</reference>
<evidence type="ECO:0000313" key="3">
    <source>
        <dbReference type="Proteomes" id="UP000440716"/>
    </source>
</evidence>
<feature type="transmembrane region" description="Helical" evidence="1">
    <location>
        <begin position="63"/>
        <end position="80"/>
    </location>
</feature>
<keyword evidence="1" id="KW-0472">Membrane</keyword>
<feature type="transmembrane region" description="Helical" evidence="1">
    <location>
        <begin position="31"/>
        <end position="51"/>
    </location>
</feature>
<dbReference type="Proteomes" id="UP000440716">
    <property type="component" value="Unassembled WGS sequence"/>
</dbReference>